<feature type="domain" description="BTB" evidence="1">
    <location>
        <begin position="24"/>
        <end position="92"/>
    </location>
</feature>
<keyword evidence="3" id="KW-1185">Reference proteome</keyword>
<evidence type="ECO:0000313" key="3">
    <source>
        <dbReference type="Proteomes" id="UP001219525"/>
    </source>
</evidence>
<proteinExistence type="predicted"/>
<comment type="caution">
    <text evidence="2">The sequence shown here is derived from an EMBL/GenBank/DDBJ whole genome shotgun (WGS) entry which is preliminary data.</text>
</comment>
<dbReference type="Proteomes" id="UP001219525">
    <property type="component" value="Unassembled WGS sequence"/>
</dbReference>
<reference evidence="2" key="1">
    <citation type="submission" date="2023-03" db="EMBL/GenBank/DDBJ databases">
        <title>Massive genome expansion in bonnet fungi (Mycena s.s.) driven by repeated elements and novel gene families across ecological guilds.</title>
        <authorList>
            <consortium name="Lawrence Berkeley National Laboratory"/>
            <person name="Harder C.B."/>
            <person name="Miyauchi S."/>
            <person name="Viragh M."/>
            <person name="Kuo A."/>
            <person name="Thoen E."/>
            <person name="Andreopoulos B."/>
            <person name="Lu D."/>
            <person name="Skrede I."/>
            <person name="Drula E."/>
            <person name="Henrissat B."/>
            <person name="Morin E."/>
            <person name="Kohler A."/>
            <person name="Barry K."/>
            <person name="LaButti K."/>
            <person name="Morin E."/>
            <person name="Salamov A."/>
            <person name="Lipzen A."/>
            <person name="Mereny Z."/>
            <person name="Hegedus B."/>
            <person name="Baldrian P."/>
            <person name="Stursova M."/>
            <person name="Weitz H."/>
            <person name="Taylor A."/>
            <person name="Grigoriev I.V."/>
            <person name="Nagy L.G."/>
            <person name="Martin F."/>
            <person name="Kauserud H."/>
        </authorList>
    </citation>
    <scope>NUCLEOTIDE SEQUENCE</scope>
    <source>
        <strain evidence="2">9144</strain>
    </source>
</reference>
<dbReference type="Gene3D" id="3.30.710.10">
    <property type="entry name" value="Potassium Channel Kv1.1, Chain A"/>
    <property type="match status" value="1"/>
</dbReference>
<dbReference type="InterPro" id="IPR000210">
    <property type="entry name" value="BTB/POZ_dom"/>
</dbReference>
<gene>
    <name evidence="2" type="ORF">GGX14DRAFT_353760</name>
</gene>
<evidence type="ECO:0000259" key="1">
    <source>
        <dbReference type="PROSITE" id="PS50097"/>
    </source>
</evidence>
<sequence length="340" mass="37571">MDPKVPNADPTVAQRVQDLWFPDGNIILQAGNTQFRVYQGILAARSPIFQDMLSLRVVQPQDAELVEGCPLVHLPDSANEVTAFLKAIFDSEFFPSFPGHTTFDVVVGCLRLSHKYDVGYLRRRALVHLSSGFRMTLAEVDAPCSGSWERLPGSATFSIRAIHVAREVGALWLLPHAFFELSNCFAASSRVGRHIFEGLVHEGVLITLSEEDQNCFFDGHDIQSKVLPLTFLAFLSSATTFGSCTDPLGLCDKIRFTIIHRAARGIIQRPACVTGLFGPPSQWDAPLHEDACSACSASIKGKYQDTRETFWEKLPIIYGLPPWAELETIKSDAIGPNLHC</sequence>
<organism evidence="2 3">
    <name type="scientific">Mycena pura</name>
    <dbReference type="NCBI Taxonomy" id="153505"/>
    <lineage>
        <taxon>Eukaryota</taxon>
        <taxon>Fungi</taxon>
        <taxon>Dikarya</taxon>
        <taxon>Basidiomycota</taxon>
        <taxon>Agaricomycotina</taxon>
        <taxon>Agaricomycetes</taxon>
        <taxon>Agaricomycetidae</taxon>
        <taxon>Agaricales</taxon>
        <taxon>Marasmiineae</taxon>
        <taxon>Mycenaceae</taxon>
        <taxon>Mycena</taxon>
    </lineage>
</organism>
<dbReference type="SUPFAM" id="SSF54695">
    <property type="entry name" value="POZ domain"/>
    <property type="match status" value="1"/>
</dbReference>
<dbReference type="EMBL" id="JARJCW010000008">
    <property type="protein sequence ID" value="KAJ7221390.1"/>
    <property type="molecule type" value="Genomic_DNA"/>
</dbReference>
<name>A0AAD6VSF8_9AGAR</name>
<dbReference type="AlphaFoldDB" id="A0AAD6VSF8"/>
<protein>
    <recommendedName>
        <fullName evidence="1">BTB domain-containing protein</fullName>
    </recommendedName>
</protein>
<accession>A0AAD6VSF8</accession>
<dbReference type="InterPro" id="IPR011333">
    <property type="entry name" value="SKP1/BTB/POZ_sf"/>
</dbReference>
<evidence type="ECO:0000313" key="2">
    <source>
        <dbReference type="EMBL" id="KAJ7221390.1"/>
    </source>
</evidence>
<dbReference type="PROSITE" id="PS50097">
    <property type="entry name" value="BTB"/>
    <property type="match status" value="1"/>
</dbReference>